<evidence type="ECO:0000259" key="3">
    <source>
        <dbReference type="PROSITE" id="PS50977"/>
    </source>
</evidence>
<dbReference type="InterPro" id="IPR009057">
    <property type="entry name" value="Homeodomain-like_sf"/>
</dbReference>
<dbReference type="PANTHER" id="PTHR30055">
    <property type="entry name" value="HTH-TYPE TRANSCRIPTIONAL REGULATOR RUTR"/>
    <property type="match status" value="1"/>
</dbReference>
<proteinExistence type="predicted"/>
<evidence type="ECO:0000313" key="4">
    <source>
        <dbReference type="EMBL" id="GLR64353.1"/>
    </source>
</evidence>
<feature type="DNA-binding region" description="H-T-H motif" evidence="2">
    <location>
        <begin position="27"/>
        <end position="46"/>
    </location>
</feature>
<dbReference type="SUPFAM" id="SSF46689">
    <property type="entry name" value="Homeodomain-like"/>
    <property type="match status" value="1"/>
</dbReference>
<comment type="caution">
    <text evidence="4">The sequence shown here is derived from an EMBL/GenBank/DDBJ whole genome shotgun (WGS) entry which is preliminary data.</text>
</comment>
<reference evidence="5" key="1">
    <citation type="journal article" date="2019" name="Int. J. Syst. Evol. Microbiol.">
        <title>The Global Catalogue of Microorganisms (GCM) 10K type strain sequencing project: providing services to taxonomists for standard genome sequencing and annotation.</title>
        <authorList>
            <consortium name="The Broad Institute Genomics Platform"/>
            <consortium name="The Broad Institute Genome Sequencing Center for Infectious Disease"/>
            <person name="Wu L."/>
            <person name="Ma J."/>
        </authorList>
    </citation>
    <scope>NUCLEOTIDE SEQUENCE [LARGE SCALE GENOMIC DNA]</scope>
    <source>
        <strain evidence="5">NBRC 100033</strain>
    </source>
</reference>
<dbReference type="RefSeq" id="WP_027850451.1">
    <property type="nucleotide sequence ID" value="NZ_BSOR01000029.1"/>
</dbReference>
<evidence type="ECO:0000256" key="1">
    <source>
        <dbReference type="ARBA" id="ARBA00023125"/>
    </source>
</evidence>
<dbReference type="InterPro" id="IPR041586">
    <property type="entry name" value="PsrA_TetR_C"/>
</dbReference>
<dbReference type="PANTHER" id="PTHR30055:SF235">
    <property type="entry name" value="TRANSCRIPTIONAL REGULATORY PROTEIN"/>
    <property type="match status" value="1"/>
</dbReference>
<dbReference type="PRINTS" id="PR00455">
    <property type="entry name" value="HTHTETR"/>
</dbReference>
<dbReference type="PROSITE" id="PS50977">
    <property type="entry name" value="HTH_TETR_2"/>
    <property type="match status" value="1"/>
</dbReference>
<dbReference type="Pfam" id="PF17939">
    <property type="entry name" value="TetR_C_30"/>
    <property type="match status" value="1"/>
</dbReference>
<dbReference type="InterPro" id="IPR050109">
    <property type="entry name" value="HTH-type_TetR-like_transc_reg"/>
</dbReference>
<keyword evidence="5" id="KW-1185">Reference proteome</keyword>
<dbReference type="Gene3D" id="1.10.357.10">
    <property type="entry name" value="Tetracycline Repressor, domain 2"/>
    <property type="match status" value="1"/>
</dbReference>
<keyword evidence="1 2" id="KW-0238">DNA-binding</keyword>
<dbReference type="PROSITE" id="PS01081">
    <property type="entry name" value="HTH_TETR_1"/>
    <property type="match status" value="1"/>
</dbReference>
<dbReference type="InterPro" id="IPR023772">
    <property type="entry name" value="DNA-bd_HTH_TetR-type_CS"/>
</dbReference>
<evidence type="ECO:0000256" key="2">
    <source>
        <dbReference type="PROSITE-ProRule" id="PRU00335"/>
    </source>
</evidence>
<dbReference type="SUPFAM" id="SSF48498">
    <property type="entry name" value="Tetracyclin repressor-like, C-terminal domain"/>
    <property type="match status" value="1"/>
</dbReference>
<name>A0ABQ6A290_9GAMM</name>
<sequence>MAQSDTVVRILDTAEALFAEKGFAETSLRAITSRAKVNLAAVNYHFGSKKALIQAVFARYLDPFCEEFNQELAILEKKSEVSLEELLEVLARCTISVPATKGSLSVFMRLLGLAYTQAQGHMRRYLQEHYGQTFLRFTNLLKLSSADLPDAERFWRIHFMLGAVVFTMSSLDALRDIALSDYDEKTRIADLVARLLPVVTAAMQAPVPEQPELVKQ</sequence>
<dbReference type="InterPro" id="IPR001647">
    <property type="entry name" value="HTH_TetR"/>
</dbReference>
<accession>A0ABQ6A290</accession>
<dbReference type="InterPro" id="IPR036271">
    <property type="entry name" value="Tet_transcr_reg_TetR-rel_C_sf"/>
</dbReference>
<dbReference type="Pfam" id="PF00440">
    <property type="entry name" value="TetR_N"/>
    <property type="match status" value="1"/>
</dbReference>
<organism evidence="4 5">
    <name type="scientific">Marinospirillum insulare</name>
    <dbReference type="NCBI Taxonomy" id="217169"/>
    <lineage>
        <taxon>Bacteria</taxon>
        <taxon>Pseudomonadati</taxon>
        <taxon>Pseudomonadota</taxon>
        <taxon>Gammaproteobacteria</taxon>
        <taxon>Oceanospirillales</taxon>
        <taxon>Oceanospirillaceae</taxon>
        <taxon>Marinospirillum</taxon>
    </lineage>
</organism>
<dbReference type="EMBL" id="BSOR01000029">
    <property type="protein sequence ID" value="GLR64353.1"/>
    <property type="molecule type" value="Genomic_DNA"/>
</dbReference>
<feature type="domain" description="HTH tetR-type" evidence="3">
    <location>
        <begin position="4"/>
        <end position="64"/>
    </location>
</feature>
<gene>
    <name evidence="4" type="ORF">GCM10007878_17910</name>
</gene>
<evidence type="ECO:0000313" key="5">
    <source>
        <dbReference type="Proteomes" id="UP001156682"/>
    </source>
</evidence>
<protein>
    <submittedName>
        <fullName evidence="4">TetR family transcriptional regulator</fullName>
    </submittedName>
</protein>
<dbReference type="Proteomes" id="UP001156682">
    <property type="component" value="Unassembled WGS sequence"/>
</dbReference>